<sequence>MLLRSSSTPILNSWILHKKESSPEPDTIPRVSRRRSITLTLSSPNSVLSGDESMKKMTRALSETNLNELPIPKRKPPTKKTTFSVPSGEIVVEKRGVAPSSRSETLDRLFSSSGLVEGCEVGGYVEKGKVSVAVGGGIGRGGGSNCGGGSDGGDDGGRWGYWDSNNGNDSTDAYYQNMIVANPGNALLLGNYARFLKEVRGDLVKAEEYCGRAILANPNDGNVLSLYADLIWQTQKDAPRAESYFDQAVQAAPNDCYVLASYARFLWDTAEEEEEEEEGVGEESGKISASSFWKGGAPQHPPLAAAS</sequence>
<gene>
    <name evidence="2" type="ORF">L1049_000410</name>
</gene>
<feature type="compositionally biased region" description="Acidic residues" evidence="1">
    <location>
        <begin position="270"/>
        <end position="281"/>
    </location>
</feature>
<evidence type="ECO:0000313" key="3">
    <source>
        <dbReference type="Proteomes" id="UP001415857"/>
    </source>
</evidence>
<name>A0AAP0N8R5_LIQFO</name>
<dbReference type="Proteomes" id="UP001415857">
    <property type="component" value="Unassembled WGS sequence"/>
</dbReference>
<dbReference type="EMBL" id="JBBPBK010000015">
    <property type="protein sequence ID" value="KAK9268653.1"/>
    <property type="molecule type" value="Genomic_DNA"/>
</dbReference>
<keyword evidence="3" id="KW-1185">Reference proteome</keyword>
<dbReference type="InterPro" id="IPR011990">
    <property type="entry name" value="TPR-like_helical_dom_sf"/>
</dbReference>
<dbReference type="AlphaFoldDB" id="A0AAP0N8R5"/>
<feature type="region of interest" description="Disordered" evidence="1">
    <location>
        <begin position="270"/>
        <end position="307"/>
    </location>
</feature>
<organism evidence="2 3">
    <name type="scientific">Liquidambar formosana</name>
    <name type="common">Formosan gum</name>
    <dbReference type="NCBI Taxonomy" id="63359"/>
    <lineage>
        <taxon>Eukaryota</taxon>
        <taxon>Viridiplantae</taxon>
        <taxon>Streptophyta</taxon>
        <taxon>Embryophyta</taxon>
        <taxon>Tracheophyta</taxon>
        <taxon>Spermatophyta</taxon>
        <taxon>Magnoliopsida</taxon>
        <taxon>eudicotyledons</taxon>
        <taxon>Gunneridae</taxon>
        <taxon>Pentapetalae</taxon>
        <taxon>Saxifragales</taxon>
        <taxon>Altingiaceae</taxon>
        <taxon>Liquidambar</taxon>
    </lineage>
</organism>
<dbReference type="PANTHER" id="PTHR26312">
    <property type="entry name" value="TETRATRICOPEPTIDE REPEAT PROTEIN 5"/>
    <property type="match status" value="1"/>
</dbReference>
<protein>
    <submittedName>
        <fullName evidence="2">Uncharacterized protein</fullName>
    </submittedName>
</protein>
<accession>A0AAP0N8R5</accession>
<evidence type="ECO:0000256" key="1">
    <source>
        <dbReference type="SAM" id="MobiDB-lite"/>
    </source>
</evidence>
<reference evidence="2 3" key="1">
    <citation type="journal article" date="2024" name="Plant J.">
        <title>Genome sequences and population genomics reveal climatic adaptation and genomic divergence between two closely related sweetgum species.</title>
        <authorList>
            <person name="Xu W.Q."/>
            <person name="Ren C.Q."/>
            <person name="Zhang X.Y."/>
            <person name="Comes H.P."/>
            <person name="Liu X.H."/>
            <person name="Li Y.G."/>
            <person name="Kettle C.J."/>
            <person name="Jalonen R."/>
            <person name="Gaisberger H."/>
            <person name="Ma Y.Z."/>
            <person name="Qiu Y.X."/>
        </authorList>
    </citation>
    <scope>NUCLEOTIDE SEQUENCE [LARGE SCALE GENOMIC DNA]</scope>
    <source>
        <strain evidence="2">Hangzhou</strain>
    </source>
</reference>
<comment type="caution">
    <text evidence="2">The sequence shown here is derived from an EMBL/GenBank/DDBJ whole genome shotgun (WGS) entry which is preliminary data.</text>
</comment>
<proteinExistence type="predicted"/>
<evidence type="ECO:0000313" key="2">
    <source>
        <dbReference type="EMBL" id="KAK9268653.1"/>
    </source>
</evidence>
<dbReference type="SUPFAM" id="SSF48452">
    <property type="entry name" value="TPR-like"/>
    <property type="match status" value="1"/>
</dbReference>
<dbReference type="Gene3D" id="1.25.40.10">
    <property type="entry name" value="Tetratricopeptide repeat domain"/>
    <property type="match status" value="1"/>
</dbReference>
<dbReference type="PANTHER" id="PTHR26312:SF168">
    <property type="entry name" value="OS06G0606700 PROTEIN"/>
    <property type="match status" value="1"/>
</dbReference>